<accession>A0A2A2KSV0</accession>
<dbReference type="InterPro" id="IPR003582">
    <property type="entry name" value="ShKT_dom"/>
</dbReference>
<dbReference type="GO" id="GO:0046872">
    <property type="term" value="F:metal ion binding"/>
    <property type="evidence" value="ECO:0007669"/>
    <property type="project" value="UniProtKB-KW"/>
</dbReference>
<dbReference type="Pfam" id="PF01400">
    <property type="entry name" value="Astacin"/>
    <property type="match status" value="1"/>
</dbReference>
<evidence type="ECO:0000256" key="5">
    <source>
        <dbReference type="ARBA" id="ARBA00023049"/>
    </source>
</evidence>
<comment type="caution">
    <text evidence="12">The sequence shown here is derived from an EMBL/GenBank/DDBJ whole genome shotgun (WGS) entry which is preliminary data.</text>
</comment>
<dbReference type="GO" id="GO:0006508">
    <property type="term" value="P:proteolysis"/>
    <property type="evidence" value="ECO:0007669"/>
    <property type="project" value="UniProtKB-KW"/>
</dbReference>
<dbReference type="PANTHER" id="PTHR10127:SF780">
    <property type="entry name" value="METALLOENDOPEPTIDASE"/>
    <property type="match status" value="1"/>
</dbReference>
<reference evidence="12 13" key="1">
    <citation type="journal article" date="2017" name="Curr. Biol.">
        <title>Genome architecture and evolution of a unichromosomal asexual nematode.</title>
        <authorList>
            <person name="Fradin H."/>
            <person name="Zegar C."/>
            <person name="Gutwein M."/>
            <person name="Lucas J."/>
            <person name="Kovtun M."/>
            <person name="Corcoran D."/>
            <person name="Baugh L.R."/>
            <person name="Kiontke K."/>
            <person name="Gunsalus K."/>
            <person name="Fitch D.H."/>
            <person name="Piano F."/>
        </authorList>
    </citation>
    <scope>NUCLEOTIDE SEQUENCE [LARGE SCALE GENOMIC DNA]</scope>
    <source>
        <strain evidence="12">PF1309</strain>
    </source>
</reference>
<feature type="region of interest" description="Disordered" evidence="9">
    <location>
        <begin position="78"/>
        <end position="144"/>
    </location>
</feature>
<keyword evidence="6" id="KW-0865">Zymogen</keyword>
<dbReference type="PRINTS" id="PR00480">
    <property type="entry name" value="ASTACIN"/>
</dbReference>
<evidence type="ECO:0000256" key="2">
    <source>
        <dbReference type="ARBA" id="ARBA00022723"/>
    </source>
</evidence>
<feature type="compositionally biased region" description="Low complexity" evidence="9">
    <location>
        <begin position="78"/>
        <end position="115"/>
    </location>
</feature>
<evidence type="ECO:0000259" key="11">
    <source>
        <dbReference type="PROSITE" id="PS51864"/>
    </source>
</evidence>
<dbReference type="AlphaFoldDB" id="A0A2A2KSV0"/>
<dbReference type="SUPFAM" id="SSF55486">
    <property type="entry name" value="Metalloproteases ('zincins'), catalytic domain"/>
    <property type="match status" value="1"/>
</dbReference>
<dbReference type="EC" id="3.4.24.-" evidence="8"/>
<evidence type="ECO:0000256" key="1">
    <source>
        <dbReference type="ARBA" id="ARBA00022670"/>
    </source>
</evidence>
<dbReference type="InterPro" id="IPR024079">
    <property type="entry name" value="MetalloPept_cat_dom_sf"/>
</dbReference>
<feature type="compositionally biased region" description="Low complexity" evidence="9">
    <location>
        <begin position="127"/>
        <end position="144"/>
    </location>
</feature>
<comment type="cofactor">
    <cofactor evidence="8">
        <name>Zn(2+)</name>
        <dbReference type="ChEBI" id="CHEBI:29105"/>
    </cofactor>
    <text evidence="8">Binds 1 zinc ion per subunit.</text>
</comment>
<keyword evidence="7" id="KW-1015">Disulfide bond</keyword>
<dbReference type="InterPro" id="IPR001506">
    <property type="entry name" value="Peptidase_M12A"/>
</dbReference>
<evidence type="ECO:0000313" key="12">
    <source>
        <dbReference type="EMBL" id="PAV76989.1"/>
    </source>
</evidence>
<evidence type="ECO:0000256" key="8">
    <source>
        <dbReference type="RuleBase" id="RU361183"/>
    </source>
</evidence>
<dbReference type="Proteomes" id="UP000218231">
    <property type="component" value="Unassembled WGS sequence"/>
</dbReference>
<dbReference type="STRING" id="2018661.A0A2A2KSV0"/>
<name>A0A2A2KSV0_9BILA</name>
<feature type="disulfide bond" evidence="7">
    <location>
        <begin position="156"/>
        <end position="190"/>
    </location>
</feature>
<organism evidence="12 13">
    <name type="scientific">Diploscapter pachys</name>
    <dbReference type="NCBI Taxonomy" id="2018661"/>
    <lineage>
        <taxon>Eukaryota</taxon>
        <taxon>Metazoa</taxon>
        <taxon>Ecdysozoa</taxon>
        <taxon>Nematoda</taxon>
        <taxon>Chromadorea</taxon>
        <taxon>Rhabditida</taxon>
        <taxon>Rhabditina</taxon>
        <taxon>Rhabditomorpha</taxon>
        <taxon>Rhabditoidea</taxon>
        <taxon>Rhabditidae</taxon>
        <taxon>Diploscapter</taxon>
    </lineage>
</organism>
<feature type="disulfide bond" evidence="7">
    <location>
        <begin position="217"/>
        <end position="251"/>
    </location>
</feature>
<keyword evidence="3 8" id="KW-0378">Hydrolase</keyword>
<evidence type="ECO:0000256" key="4">
    <source>
        <dbReference type="ARBA" id="ARBA00022833"/>
    </source>
</evidence>
<evidence type="ECO:0000259" key="10">
    <source>
        <dbReference type="PROSITE" id="PS51670"/>
    </source>
</evidence>
<dbReference type="Gene3D" id="3.40.390.10">
    <property type="entry name" value="Collagenase (Catalytic Domain)"/>
    <property type="match status" value="1"/>
</dbReference>
<dbReference type="EMBL" id="LIAE01007789">
    <property type="protein sequence ID" value="PAV76989.1"/>
    <property type="molecule type" value="Genomic_DNA"/>
</dbReference>
<proteinExistence type="predicted"/>
<comment type="caution">
    <text evidence="7">Lacks conserved residue(s) required for the propagation of feature annotation.</text>
</comment>
<feature type="domain" description="Peptidase M12A" evidence="11">
    <location>
        <begin position="1"/>
        <end position="71"/>
    </location>
</feature>
<protein>
    <recommendedName>
        <fullName evidence="8">Metalloendopeptidase</fullName>
        <ecNumber evidence="8">3.4.24.-</ecNumber>
    </recommendedName>
</protein>
<evidence type="ECO:0000256" key="7">
    <source>
        <dbReference type="PROSITE-ProRule" id="PRU01005"/>
    </source>
</evidence>
<dbReference type="OrthoDB" id="291007at2759"/>
<gene>
    <name evidence="12" type="ORF">WR25_06667</name>
</gene>
<keyword evidence="4 8" id="KW-0862">Zinc</keyword>
<dbReference type="SMART" id="SM00254">
    <property type="entry name" value="ShKT"/>
    <property type="match status" value="2"/>
</dbReference>
<keyword evidence="1 8" id="KW-0645">Protease</keyword>
<dbReference type="Pfam" id="PF01549">
    <property type="entry name" value="ShK"/>
    <property type="match status" value="2"/>
</dbReference>
<dbReference type="PROSITE" id="PS51670">
    <property type="entry name" value="SHKT"/>
    <property type="match status" value="2"/>
</dbReference>
<evidence type="ECO:0000256" key="6">
    <source>
        <dbReference type="ARBA" id="ARBA00023145"/>
    </source>
</evidence>
<keyword evidence="13" id="KW-1185">Reference proteome</keyword>
<feature type="domain" description="ShKT" evidence="10">
    <location>
        <begin position="217"/>
        <end position="251"/>
    </location>
</feature>
<feature type="domain" description="ShKT" evidence="10">
    <location>
        <begin position="156"/>
        <end position="190"/>
    </location>
</feature>
<keyword evidence="5 8" id="KW-0482">Metalloprotease</keyword>
<evidence type="ECO:0000256" key="3">
    <source>
        <dbReference type="ARBA" id="ARBA00022801"/>
    </source>
</evidence>
<keyword evidence="2 8" id="KW-0479">Metal-binding</keyword>
<sequence length="251" mass="28766">MMRNFEKYPRKIIDPLGMPYDYDSVMHYHKLAFSRNGKPTIVPKDEKAEVGQRYKLSKIDAQKVNKLYKCDTQTTTTTTTKVTSTTTQSSSKRTTTKMPNTTEKIGSTTEATTTSEESEEVTKYKVRSTTPKPTSTTTKLTTTISTTDVTRSRRKCEDLNAHCAMWEQLGHCEHSTKYMQHYCRKACKWCNDEDLLTTTLSPSKSKEKETKGEKGECTDRNLFCGYWAKLDECKSESKFMKIFCKASCNRC</sequence>
<dbReference type="PROSITE" id="PS51864">
    <property type="entry name" value="ASTACIN"/>
    <property type="match status" value="1"/>
</dbReference>
<evidence type="ECO:0000313" key="13">
    <source>
        <dbReference type="Proteomes" id="UP000218231"/>
    </source>
</evidence>
<evidence type="ECO:0000256" key="9">
    <source>
        <dbReference type="SAM" id="MobiDB-lite"/>
    </source>
</evidence>
<dbReference type="GO" id="GO:0004222">
    <property type="term" value="F:metalloendopeptidase activity"/>
    <property type="evidence" value="ECO:0007669"/>
    <property type="project" value="UniProtKB-UniRule"/>
</dbReference>
<dbReference type="PANTHER" id="PTHR10127">
    <property type="entry name" value="DISCOIDIN, CUB, EGF, LAMININ , AND ZINC METALLOPROTEASE DOMAIN CONTAINING"/>
    <property type="match status" value="1"/>
</dbReference>